<evidence type="ECO:0000313" key="2">
    <source>
        <dbReference type="Proteomes" id="UP001140096"/>
    </source>
</evidence>
<reference evidence="1" key="1">
    <citation type="submission" date="2022-07" db="EMBL/GenBank/DDBJ databases">
        <title>Phylogenomic reconstructions and comparative analyses of Kickxellomycotina fungi.</title>
        <authorList>
            <person name="Reynolds N.K."/>
            <person name="Stajich J.E."/>
            <person name="Barry K."/>
            <person name="Grigoriev I.V."/>
            <person name="Crous P."/>
            <person name="Smith M.E."/>
        </authorList>
    </citation>
    <scope>NUCLEOTIDE SEQUENCE</scope>
    <source>
        <strain evidence="1">CBS 102833</strain>
    </source>
</reference>
<dbReference type="Proteomes" id="UP001140096">
    <property type="component" value="Unassembled WGS sequence"/>
</dbReference>
<evidence type="ECO:0000313" key="1">
    <source>
        <dbReference type="EMBL" id="KAJ2795394.1"/>
    </source>
</evidence>
<proteinExistence type="predicted"/>
<sequence length="86" mass="9563">SGNNTPGVSAHPVAAASLDLDEDQLTLFPIVIDTAYTLLLRNAGELDEMFDILHDLAYAMDPHFHWSRYLDIHDKTNVPALRSLTT</sequence>
<organism evidence="1 2">
    <name type="scientific">Coemansia furcata</name>
    <dbReference type="NCBI Taxonomy" id="417177"/>
    <lineage>
        <taxon>Eukaryota</taxon>
        <taxon>Fungi</taxon>
        <taxon>Fungi incertae sedis</taxon>
        <taxon>Zoopagomycota</taxon>
        <taxon>Kickxellomycotina</taxon>
        <taxon>Kickxellomycetes</taxon>
        <taxon>Kickxellales</taxon>
        <taxon>Kickxellaceae</taxon>
        <taxon>Coemansia</taxon>
    </lineage>
</organism>
<keyword evidence="2" id="KW-1185">Reference proteome</keyword>
<comment type="caution">
    <text evidence="1">The sequence shown here is derived from an EMBL/GenBank/DDBJ whole genome shotgun (WGS) entry which is preliminary data.</text>
</comment>
<gene>
    <name evidence="1" type="ORF">H4S07_006497</name>
</gene>
<feature type="non-terminal residue" evidence="1">
    <location>
        <position position="86"/>
    </location>
</feature>
<name>A0ACC1KVI2_9FUNG</name>
<accession>A0ACC1KVI2</accession>
<protein>
    <submittedName>
        <fullName evidence="1">Uncharacterized protein</fullName>
    </submittedName>
</protein>
<feature type="non-terminal residue" evidence="1">
    <location>
        <position position="1"/>
    </location>
</feature>
<dbReference type="EMBL" id="JANBUP010003904">
    <property type="protein sequence ID" value="KAJ2795394.1"/>
    <property type="molecule type" value="Genomic_DNA"/>
</dbReference>